<dbReference type="SUPFAM" id="SSF53850">
    <property type="entry name" value="Periplasmic binding protein-like II"/>
    <property type="match status" value="1"/>
</dbReference>
<dbReference type="RefSeq" id="WP_090748405.1">
    <property type="nucleotide sequence ID" value="NZ_FMVT01000024.1"/>
</dbReference>
<dbReference type="OrthoDB" id="7216893at2"/>
<keyword evidence="2" id="KW-0805">Transcription regulation</keyword>
<evidence type="ECO:0000256" key="3">
    <source>
        <dbReference type="ARBA" id="ARBA00023125"/>
    </source>
</evidence>
<dbReference type="InterPro" id="IPR000847">
    <property type="entry name" value="LysR_HTH_N"/>
</dbReference>
<dbReference type="InterPro" id="IPR005119">
    <property type="entry name" value="LysR_subst-bd"/>
</dbReference>
<sequence length="289" mass="31337">MERLDLPSLQDFIAVGSSGGLNAASRETGVPKATLSRRIRDLEAALGTRLLERSQHRLRLTEEGQMLLERAAPLMSELKAVGEAVSGRGQEPSGLLKISVSSLFAQTRMGAFGAAFTRQYPQVTLCVDVSDSFVDPVRDGYDLVVRGNPPADTDLVGACFLRSETVLAAAPAIHRPDEPEVEVPAVVLAAQTELDIWAIFDGGQEQRLRPRPVMLCSAMTVVHQAALAGAGCALLPDWLIEDDLAQGRLVQWGVVPNRRVEAWVLHTSRRLTSPKVRAFVDALVATQRD</sequence>
<dbReference type="Proteomes" id="UP000199502">
    <property type="component" value="Unassembled WGS sequence"/>
</dbReference>
<feature type="domain" description="HTH lysR-type" evidence="5">
    <location>
        <begin position="4"/>
        <end position="61"/>
    </location>
</feature>
<comment type="similarity">
    <text evidence="1">Belongs to the LysR transcriptional regulatory family.</text>
</comment>
<dbReference type="STRING" id="336292.SAMN05660710_03737"/>
<evidence type="ECO:0000256" key="1">
    <source>
        <dbReference type="ARBA" id="ARBA00009437"/>
    </source>
</evidence>
<evidence type="ECO:0000313" key="7">
    <source>
        <dbReference type="Proteomes" id="UP000199502"/>
    </source>
</evidence>
<dbReference type="InterPro" id="IPR036390">
    <property type="entry name" value="WH_DNA-bd_sf"/>
</dbReference>
<dbReference type="Gene3D" id="3.40.190.290">
    <property type="match status" value="1"/>
</dbReference>
<dbReference type="PANTHER" id="PTHR30537:SF5">
    <property type="entry name" value="HTH-TYPE TRANSCRIPTIONAL ACTIVATOR TTDR-RELATED"/>
    <property type="match status" value="1"/>
</dbReference>
<dbReference type="PROSITE" id="PS50931">
    <property type="entry name" value="HTH_LYSR"/>
    <property type="match status" value="1"/>
</dbReference>
<name>A0A1G5K8T9_9RHOB</name>
<evidence type="ECO:0000256" key="2">
    <source>
        <dbReference type="ARBA" id="ARBA00023015"/>
    </source>
</evidence>
<keyword evidence="4" id="KW-0804">Transcription</keyword>
<dbReference type="Pfam" id="PF00126">
    <property type="entry name" value="HTH_1"/>
    <property type="match status" value="1"/>
</dbReference>
<keyword evidence="7" id="KW-1185">Reference proteome</keyword>
<dbReference type="Pfam" id="PF03466">
    <property type="entry name" value="LysR_substrate"/>
    <property type="match status" value="1"/>
</dbReference>
<proteinExistence type="inferred from homology"/>
<dbReference type="GO" id="GO:0003700">
    <property type="term" value="F:DNA-binding transcription factor activity"/>
    <property type="evidence" value="ECO:0007669"/>
    <property type="project" value="InterPro"/>
</dbReference>
<dbReference type="Gene3D" id="1.10.10.10">
    <property type="entry name" value="Winged helix-like DNA-binding domain superfamily/Winged helix DNA-binding domain"/>
    <property type="match status" value="1"/>
</dbReference>
<evidence type="ECO:0000313" key="6">
    <source>
        <dbReference type="EMBL" id="SCY96438.1"/>
    </source>
</evidence>
<dbReference type="InterPro" id="IPR036388">
    <property type="entry name" value="WH-like_DNA-bd_sf"/>
</dbReference>
<organism evidence="6 7">
    <name type="scientific">Paracoccus tibetensis</name>
    <dbReference type="NCBI Taxonomy" id="336292"/>
    <lineage>
        <taxon>Bacteria</taxon>
        <taxon>Pseudomonadati</taxon>
        <taxon>Pseudomonadota</taxon>
        <taxon>Alphaproteobacteria</taxon>
        <taxon>Rhodobacterales</taxon>
        <taxon>Paracoccaceae</taxon>
        <taxon>Paracoccus</taxon>
    </lineage>
</organism>
<dbReference type="SUPFAM" id="SSF46785">
    <property type="entry name" value="Winged helix' DNA-binding domain"/>
    <property type="match status" value="1"/>
</dbReference>
<dbReference type="InterPro" id="IPR058163">
    <property type="entry name" value="LysR-type_TF_proteobact-type"/>
</dbReference>
<reference evidence="6 7" key="1">
    <citation type="submission" date="2016-10" db="EMBL/GenBank/DDBJ databases">
        <authorList>
            <person name="de Groot N.N."/>
        </authorList>
    </citation>
    <scope>NUCLEOTIDE SEQUENCE [LARGE SCALE GENOMIC DNA]</scope>
    <source>
        <strain evidence="6 7">CGMCC 1.8925</strain>
    </source>
</reference>
<evidence type="ECO:0000256" key="4">
    <source>
        <dbReference type="ARBA" id="ARBA00023163"/>
    </source>
</evidence>
<evidence type="ECO:0000259" key="5">
    <source>
        <dbReference type="PROSITE" id="PS50931"/>
    </source>
</evidence>
<keyword evidence="3 6" id="KW-0238">DNA-binding</keyword>
<dbReference type="AlphaFoldDB" id="A0A1G5K8T9"/>
<protein>
    <submittedName>
        <fullName evidence="6">DNA-binding transcriptional regulator, LysR family</fullName>
    </submittedName>
</protein>
<dbReference type="PANTHER" id="PTHR30537">
    <property type="entry name" value="HTH-TYPE TRANSCRIPTIONAL REGULATOR"/>
    <property type="match status" value="1"/>
</dbReference>
<dbReference type="GO" id="GO:0003677">
    <property type="term" value="F:DNA binding"/>
    <property type="evidence" value="ECO:0007669"/>
    <property type="project" value="UniProtKB-KW"/>
</dbReference>
<accession>A0A1G5K8T9</accession>
<dbReference type="EMBL" id="FMVT01000024">
    <property type="protein sequence ID" value="SCY96438.1"/>
    <property type="molecule type" value="Genomic_DNA"/>
</dbReference>
<gene>
    <name evidence="6" type="ORF">SAMN05660710_03737</name>
</gene>